<dbReference type="Pfam" id="PF00530">
    <property type="entry name" value="SRCR"/>
    <property type="match status" value="2"/>
</dbReference>
<organism evidence="11 12">
    <name type="scientific">Haliaeetus albicilla</name>
    <name type="common">White-tailed sea-eagle</name>
    <name type="synonym">Falco albicilla</name>
    <dbReference type="NCBI Taxonomy" id="8969"/>
    <lineage>
        <taxon>Eukaryota</taxon>
        <taxon>Metazoa</taxon>
        <taxon>Chordata</taxon>
        <taxon>Craniata</taxon>
        <taxon>Vertebrata</taxon>
        <taxon>Euteleostomi</taxon>
        <taxon>Archelosauria</taxon>
        <taxon>Archosauria</taxon>
        <taxon>Dinosauria</taxon>
        <taxon>Saurischia</taxon>
        <taxon>Theropoda</taxon>
        <taxon>Coelurosauria</taxon>
        <taxon>Aves</taxon>
        <taxon>Neognathae</taxon>
        <taxon>Neoaves</taxon>
        <taxon>Telluraves</taxon>
        <taxon>Accipitrimorphae</taxon>
        <taxon>Accipitriformes</taxon>
        <taxon>Accipitridae</taxon>
        <taxon>Accipitrinae</taxon>
        <taxon>Haliaeetus</taxon>
    </lineage>
</organism>
<accession>A0A7K7N703</accession>
<dbReference type="EMBL" id="VZSQ01000057">
    <property type="protein sequence ID" value="NWZ50935.1"/>
    <property type="molecule type" value="Genomic_DNA"/>
</dbReference>
<keyword evidence="5" id="KW-1133">Transmembrane helix</keyword>
<dbReference type="GO" id="GO:0005615">
    <property type="term" value="C:extracellular space"/>
    <property type="evidence" value="ECO:0007669"/>
    <property type="project" value="TreeGrafter"/>
</dbReference>
<feature type="non-terminal residue" evidence="11">
    <location>
        <position position="151"/>
    </location>
</feature>
<keyword evidence="4" id="KW-0677">Repeat</keyword>
<feature type="non-terminal residue" evidence="11">
    <location>
        <position position="1"/>
    </location>
</feature>
<feature type="disulfide bond" evidence="9">
    <location>
        <begin position="31"/>
        <end position="92"/>
    </location>
</feature>
<evidence type="ECO:0000256" key="4">
    <source>
        <dbReference type="ARBA" id="ARBA00022737"/>
    </source>
</evidence>
<evidence type="ECO:0000256" key="3">
    <source>
        <dbReference type="ARBA" id="ARBA00022729"/>
    </source>
</evidence>
<comment type="caution">
    <text evidence="11">The sequence shown here is derived from an EMBL/GenBank/DDBJ whole genome shotgun (WGS) entry which is preliminary data.</text>
</comment>
<dbReference type="SMART" id="SM00202">
    <property type="entry name" value="SR"/>
    <property type="match status" value="2"/>
</dbReference>
<dbReference type="GO" id="GO:0005886">
    <property type="term" value="C:plasma membrane"/>
    <property type="evidence" value="ECO:0007669"/>
    <property type="project" value="TreeGrafter"/>
</dbReference>
<proteinExistence type="predicted"/>
<keyword evidence="8" id="KW-0325">Glycoprotein</keyword>
<dbReference type="Gene3D" id="3.10.250.10">
    <property type="entry name" value="SRCR-like domain"/>
    <property type="match status" value="2"/>
</dbReference>
<dbReference type="PANTHER" id="PTHR48071:SF18">
    <property type="entry name" value="DELETED IN MALIGNANT BRAIN TUMORS 1 PROTEIN-RELATED"/>
    <property type="match status" value="1"/>
</dbReference>
<keyword evidence="2" id="KW-0812">Transmembrane</keyword>
<feature type="domain" description="SRCR" evidence="10">
    <location>
        <begin position="1"/>
        <end position="93"/>
    </location>
</feature>
<dbReference type="Proteomes" id="UP000585422">
    <property type="component" value="Unassembled WGS sequence"/>
</dbReference>
<evidence type="ECO:0000256" key="6">
    <source>
        <dbReference type="ARBA" id="ARBA00023136"/>
    </source>
</evidence>
<gene>
    <name evidence="11" type="primary">Dmbt1_3</name>
    <name evidence="11" type="ORF">HALALB_R02116</name>
</gene>
<evidence type="ECO:0000256" key="7">
    <source>
        <dbReference type="ARBA" id="ARBA00023157"/>
    </source>
</evidence>
<evidence type="ECO:0000313" key="11">
    <source>
        <dbReference type="EMBL" id="NWZ50935.1"/>
    </source>
</evidence>
<evidence type="ECO:0000256" key="2">
    <source>
        <dbReference type="ARBA" id="ARBA00022692"/>
    </source>
</evidence>
<dbReference type="PANTHER" id="PTHR48071">
    <property type="entry name" value="SRCR DOMAIN-CONTAINING PROTEIN"/>
    <property type="match status" value="1"/>
</dbReference>
<dbReference type="AlphaFoldDB" id="A0A7K7N703"/>
<dbReference type="PROSITE" id="PS50287">
    <property type="entry name" value="SRCR_2"/>
    <property type="match status" value="2"/>
</dbReference>
<dbReference type="SUPFAM" id="SSF56487">
    <property type="entry name" value="SRCR-like"/>
    <property type="match status" value="2"/>
</dbReference>
<dbReference type="FunFam" id="3.10.250.10:FF:000006">
    <property type="entry name" value="neurotrypsin isoform X2"/>
    <property type="match status" value="1"/>
</dbReference>
<dbReference type="GO" id="GO:0031638">
    <property type="term" value="P:zymogen activation"/>
    <property type="evidence" value="ECO:0007669"/>
    <property type="project" value="TreeGrafter"/>
</dbReference>
<comment type="caution">
    <text evidence="9">Lacks conserved residue(s) required for the propagation of feature annotation.</text>
</comment>
<evidence type="ECO:0000256" key="9">
    <source>
        <dbReference type="PROSITE-ProRule" id="PRU00196"/>
    </source>
</evidence>
<sequence>RCSGRVELYHDGGWGTVCDDGWELADAKVVCRRLGCGEALVAASEARFGPGSGEILLDDVQCRGDEDNLWDCSHRGIAVHNCRHKEDASVICAVPMHFLLLFQDMSLRLVNGRDVCSGRLEVFHNGSWATVCDDGWNMKDATVVCRQLGCG</sequence>
<dbReference type="InterPro" id="IPR001190">
    <property type="entry name" value="SRCR"/>
</dbReference>
<keyword evidence="7 9" id="KW-1015">Disulfide bond</keyword>
<evidence type="ECO:0000259" key="10">
    <source>
        <dbReference type="PROSITE" id="PS50287"/>
    </source>
</evidence>
<protein>
    <submittedName>
        <fullName evidence="11">DMBT1 protein</fullName>
    </submittedName>
</protein>
<reference evidence="11 12" key="1">
    <citation type="submission" date="2019-09" db="EMBL/GenBank/DDBJ databases">
        <title>Bird 10,000 Genomes (B10K) Project - Family phase.</title>
        <authorList>
            <person name="Zhang G."/>
        </authorList>
    </citation>
    <scope>NUCLEOTIDE SEQUENCE [LARGE SCALE GENOMIC DNA]</scope>
    <source>
        <strain evidence="11">OUT-0040</strain>
        <tissue evidence="11">Blood</tissue>
    </source>
</reference>
<evidence type="ECO:0000256" key="8">
    <source>
        <dbReference type="ARBA" id="ARBA00023180"/>
    </source>
</evidence>
<dbReference type="OrthoDB" id="536948at2759"/>
<evidence type="ECO:0000256" key="5">
    <source>
        <dbReference type="ARBA" id="ARBA00022989"/>
    </source>
</evidence>
<feature type="disulfide bond" evidence="9">
    <location>
        <begin position="62"/>
        <end position="72"/>
    </location>
</feature>
<name>A0A7K7N703_HALAL</name>
<evidence type="ECO:0000313" key="12">
    <source>
        <dbReference type="Proteomes" id="UP000585422"/>
    </source>
</evidence>
<dbReference type="GO" id="GO:0004252">
    <property type="term" value="F:serine-type endopeptidase activity"/>
    <property type="evidence" value="ECO:0007669"/>
    <property type="project" value="TreeGrafter"/>
</dbReference>
<dbReference type="FunFam" id="3.10.250.10:FF:000016">
    <property type="entry name" value="Scavenger receptor cysteine-rich protein type 12"/>
    <property type="match status" value="1"/>
</dbReference>
<feature type="disulfide bond" evidence="9">
    <location>
        <begin position="18"/>
        <end position="82"/>
    </location>
</feature>
<comment type="subcellular location">
    <subcellularLocation>
        <location evidence="1">Membrane</location>
        <topology evidence="1">Single-pass membrane protein</topology>
    </subcellularLocation>
</comment>
<feature type="domain" description="SRCR" evidence="10">
    <location>
        <begin position="107"/>
        <end position="151"/>
    </location>
</feature>
<keyword evidence="12" id="KW-1185">Reference proteome</keyword>
<dbReference type="PRINTS" id="PR00258">
    <property type="entry name" value="SPERACTRCPTR"/>
</dbReference>
<keyword evidence="3" id="KW-0732">Signal</keyword>
<dbReference type="InterPro" id="IPR036772">
    <property type="entry name" value="SRCR-like_dom_sf"/>
</dbReference>
<keyword evidence="6" id="KW-0472">Membrane</keyword>
<evidence type="ECO:0000256" key="1">
    <source>
        <dbReference type="ARBA" id="ARBA00004167"/>
    </source>
</evidence>